<dbReference type="STRING" id="394193.SAMN04489732_1069"/>
<dbReference type="EMBL" id="FOEF01000006">
    <property type="protein sequence ID" value="SEP32090.1"/>
    <property type="molecule type" value="Genomic_DNA"/>
</dbReference>
<dbReference type="Pfam" id="PF08327">
    <property type="entry name" value="AHSA1"/>
    <property type="match status" value="1"/>
</dbReference>
<evidence type="ECO:0000313" key="3">
    <source>
        <dbReference type="EMBL" id="SEP32090.1"/>
    </source>
</evidence>
<accession>A0A1H8WWK1</accession>
<evidence type="ECO:0000256" key="1">
    <source>
        <dbReference type="ARBA" id="ARBA00006817"/>
    </source>
</evidence>
<organism evidence="3 4">
    <name type="scientific">Amycolatopsis saalfeldensis</name>
    <dbReference type="NCBI Taxonomy" id="394193"/>
    <lineage>
        <taxon>Bacteria</taxon>
        <taxon>Bacillati</taxon>
        <taxon>Actinomycetota</taxon>
        <taxon>Actinomycetes</taxon>
        <taxon>Pseudonocardiales</taxon>
        <taxon>Pseudonocardiaceae</taxon>
        <taxon>Amycolatopsis</taxon>
    </lineage>
</organism>
<dbReference type="SUPFAM" id="SSF55961">
    <property type="entry name" value="Bet v1-like"/>
    <property type="match status" value="1"/>
</dbReference>
<gene>
    <name evidence="3" type="ORF">SAMN04489732_1069</name>
</gene>
<dbReference type="InterPro" id="IPR013538">
    <property type="entry name" value="ASHA1/2-like_C"/>
</dbReference>
<evidence type="ECO:0000313" key="4">
    <source>
        <dbReference type="Proteomes" id="UP000198582"/>
    </source>
</evidence>
<feature type="domain" description="Activator of Hsp90 ATPase homologue 1/2-like C-terminal" evidence="2">
    <location>
        <begin position="26"/>
        <end position="134"/>
    </location>
</feature>
<evidence type="ECO:0000259" key="2">
    <source>
        <dbReference type="Pfam" id="PF08327"/>
    </source>
</evidence>
<dbReference type="Gene3D" id="3.30.530.20">
    <property type="match status" value="1"/>
</dbReference>
<sequence>MSEEVGRTAQSGWEVGVSRTLPYSGARLWEFLLGREGVEVWLGAGVELPRERGEAYETANGITGEIRSFHEGTRVRLTWRPKDWDHDSTLQLTVVGQGRRSTLKFHQEWLADAAERAEQRAYWKDVTERVAAALAER</sequence>
<proteinExistence type="inferred from homology"/>
<dbReference type="OrthoDB" id="4549061at2"/>
<keyword evidence="4" id="KW-1185">Reference proteome</keyword>
<name>A0A1H8WWK1_9PSEU</name>
<reference evidence="3 4" key="1">
    <citation type="submission" date="2016-10" db="EMBL/GenBank/DDBJ databases">
        <authorList>
            <person name="de Groot N.N."/>
        </authorList>
    </citation>
    <scope>NUCLEOTIDE SEQUENCE [LARGE SCALE GENOMIC DNA]</scope>
    <source>
        <strain evidence="3 4">DSM 44993</strain>
    </source>
</reference>
<dbReference type="AlphaFoldDB" id="A0A1H8WWK1"/>
<dbReference type="InterPro" id="IPR023393">
    <property type="entry name" value="START-like_dom_sf"/>
</dbReference>
<dbReference type="Proteomes" id="UP000198582">
    <property type="component" value="Unassembled WGS sequence"/>
</dbReference>
<dbReference type="RefSeq" id="WP_091617549.1">
    <property type="nucleotide sequence ID" value="NZ_FOEF01000006.1"/>
</dbReference>
<protein>
    <submittedName>
        <fullName evidence="3">Activator of Hsp90 ATPase homolog 1-like protein</fullName>
    </submittedName>
</protein>
<comment type="similarity">
    <text evidence="1">Belongs to the AHA1 family.</text>
</comment>